<sequence>MSKLLSLGIIGSTFALGGGATTMAIYREQIFGSHQENQRFIEKVLLEDANWGSGNTHVLQAKATGTLDKEKVRNEIMKALSNRNLDIFENTSYQHSDKYRNIESSSFIFTWENGSDEWFNRKTNEKESSLLFNLYFNNGKCEQELNNFNKDGWQKSKDKGRDKFYKKIYKLDNDNQDENNLDFQLEVDCFNKEDLKTSNLWNKEINTKYGVQFEWTGSINSQAKDSLLNTLISDESSNVEKQAASQSRSFMRRTLNINNSVGGIQYRYSGSNSDSDRKGVVRIFYLNGKCENLANKNGLKLTNNGKKTKWKISLNEEENVNNGFSVGFKAQPIQLTKLETNNEGSSDKVVEISCF</sequence>
<name>U5NG77_9MOLU</name>
<dbReference type="HOGENOM" id="CLU_780376_0_0_14"/>
<dbReference type="STRING" id="1403316.PRV_02730"/>
<evidence type="ECO:0000313" key="1">
    <source>
        <dbReference type="EMBL" id="AGX89273.1"/>
    </source>
</evidence>
<accession>U5NG77</accession>
<dbReference type="RefSeq" id="WP_022770465.1">
    <property type="nucleotide sequence ID" value="NC_022575.1"/>
</dbReference>
<reference evidence="1 2" key="1">
    <citation type="journal article" date="2013" name="Genome Announc.">
        <title>Genome Sequence of Mycoplasma parvum (Formerly Eperythrozoon parvum), a Diminutive Hemoplasma of the Pig.</title>
        <authorList>
            <person name="do Nascimento N.C."/>
            <person name="Dos Santos A.P."/>
            <person name="Chu Y."/>
            <person name="Guimaraes A.M."/>
            <person name="Pagliaro A."/>
            <person name="Messick J.B."/>
        </authorList>
    </citation>
    <scope>NUCLEOTIDE SEQUENCE [LARGE SCALE GENOMIC DNA]</scope>
    <source>
        <strain evidence="1 2">Indiana</strain>
    </source>
</reference>
<organism evidence="1 2">
    <name type="scientific">Mycoplasma parvum str. Indiana</name>
    <dbReference type="NCBI Taxonomy" id="1403316"/>
    <lineage>
        <taxon>Bacteria</taxon>
        <taxon>Bacillati</taxon>
        <taxon>Mycoplasmatota</taxon>
        <taxon>Mollicutes</taxon>
        <taxon>Mycoplasmataceae</taxon>
        <taxon>Mycoplasma</taxon>
    </lineage>
</organism>
<proteinExistence type="predicted"/>
<gene>
    <name evidence="1" type="ORF">PRV_02730</name>
</gene>
<dbReference type="Proteomes" id="UP000017119">
    <property type="component" value="Chromosome"/>
</dbReference>
<dbReference type="EMBL" id="CP006771">
    <property type="protein sequence ID" value="AGX89273.1"/>
    <property type="molecule type" value="Genomic_DNA"/>
</dbReference>
<dbReference type="KEGG" id="mpv:PRV_02730"/>
<keyword evidence="2" id="KW-1185">Reference proteome</keyword>
<evidence type="ECO:0000313" key="2">
    <source>
        <dbReference type="Proteomes" id="UP000017119"/>
    </source>
</evidence>
<dbReference type="AlphaFoldDB" id="U5NG77"/>
<protein>
    <submittedName>
        <fullName evidence="1">Uncharacterized protein</fullName>
    </submittedName>
</protein>
<dbReference type="PATRIC" id="fig|1403316.3.peg.511"/>